<keyword evidence="1" id="KW-1133">Transmembrane helix</keyword>
<keyword evidence="4" id="KW-1185">Reference proteome</keyword>
<feature type="transmembrane region" description="Helical" evidence="1">
    <location>
        <begin position="196"/>
        <end position="216"/>
    </location>
</feature>
<proteinExistence type="predicted"/>
<organism evidence="3 4">
    <name type="scientific">Cognatishimia maritima</name>
    <dbReference type="NCBI Taxonomy" id="870908"/>
    <lineage>
        <taxon>Bacteria</taxon>
        <taxon>Pseudomonadati</taxon>
        <taxon>Pseudomonadota</taxon>
        <taxon>Alphaproteobacteria</taxon>
        <taxon>Rhodobacterales</taxon>
        <taxon>Paracoccaceae</taxon>
        <taxon>Cognatishimia</taxon>
    </lineage>
</organism>
<dbReference type="OrthoDB" id="9791872at2"/>
<feature type="transmembrane region" description="Helical" evidence="1">
    <location>
        <begin position="431"/>
        <end position="453"/>
    </location>
</feature>
<feature type="transmembrane region" description="Helical" evidence="1">
    <location>
        <begin position="465"/>
        <end position="485"/>
    </location>
</feature>
<dbReference type="STRING" id="870908.SAMN04488044_2073"/>
<feature type="transmembrane region" description="Helical" evidence="1">
    <location>
        <begin position="166"/>
        <end position="184"/>
    </location>
</feature>
<feature type="transmembrane region" description="Helical" evidence="1">
    <location>
        <begin position="57"/>
        <end position="77"/>
    </location>
</feature>
<accession>A0A1M5QQ26</accession>
<evidence type="ECO:0000313" key="4">
    <source>
        <dbReference type="Proteomes" id="UP000184211"/>
    </source>
</evidence>
<protein>
    <submittedName>
        <fullName evidence="3">TctA family transporter</fullName>
    </submittedName>
</protein>
<keyword evidence="1" id="KW-0472">Membrane</keyword>
<feature type="transmembrane region" description="Helical" evidence="1">
    <location>
        <begin position="143"/>
        <end position="160"/>
    </location>
</feature>
<dbReference type="EMBL" id="FQWM01000003">
    <property type="protein sequence ID" value="SHH16204.1"/>
    <property type="molecule type" value="Genomic_DNA"/>
</dbReference>
<dbReference type="PANTHER" id="PTHR35342:SF5">
    <property type="entry name" value="TRICARBOXYLIC TRANSPORT PROTEIN"/>
    <property type="match status" value="1"/>
</dbReference>
<dbReference type="PANTHER" id="PTHR35342">
    <property type="entry name" value="TRICARBOXYLIC TRANSPORT PROTEIN"/>
    <property type="match status" value="1"/>
</dbReference>
<sequence length="495" mass="51175">MVAYDSLMLLLEPTTLAVILGCAVYGLVVGAIPGFTATMAVALLVPMTYFLDPVPALAGIVTLAAMAIFAGDIPGALLRMPGTPASAAYANESYLMAKRGEAETALGVGLVASALGGVFGALMLIFAAPMLAEISLNFSSFEYFWLACLGLVAAIAASNSTPAKGAISLFIGLTIGMVGLDPVMGQQRFTFGNINLIGGLAFIPVLIGLFAVSEAFRFGAKPVERPDILPMSPKSLFVGVFSHVRRLKWPVLRGSGIGAVVGAIPGAGADIAAYISYAVARRSSPRKAEFGTGTVDGIAPATAANNAAVGGALIPATVFGIPGDSLTAVIIGVLYMKGLNPGPTVFIMQPTLLYAIFIAFLIANIVMVPLGFGAIVLFRRILSAPPGVVMALVTLACIVGAFAVENTTFAILVMLAAGLLGFYLEENDFPLAPVILGIVLGPILESTFLASLAKSQGSFIEFFSRPIAGSLGAITIAIIVVPLLYSTLKRRRRKI</sequence>
<feature type="transmembrane region" description="Helical" evidence="1">
    <location>
        <begin position="408"/>
        <end position="424"/>
    </location>
</feature>
<reference evidence="4" key="1">
    <citation type="submission" date="2016-11" db="EMBL/GenBank/DDBJ databases">
        <authorList>
            <person name="Varghese N."/>
            <person name="Submissions S."/>
        </authorList>
    </citation>
    <scope>NUCLEOTIDE SEQUENCE [LARGE SCALE GENOMIC DNA]</scope>
    <source>
        <strain evidence="4">DSM 28223</strain>
    </source>
</reference>
<evidence type="ECO:0000256" key="1">
    <source>
        <dbReference type="SAM" id="Phobius"/>
    </source>
</evidence>
<gene>
    <name evidence="3" type="ORF">SAMN04488044_2073</name>
</gene>
<dbReference type="Pfam" id="PF01970">
    <property type="entry name" value="TctA"/>
    <property type="match status" value="1"/>
</dbReference>
<feature type="transmembrane region" description="Helical" evidence="1">
    <location>
        <begin position="312"/>
        <end position="334"/>
    </location>
</feature>
<feature type="transmembrane region" description="Helical" evidence="1">
    <location>
        <begin position="257"/>
        <end position="280"/>
    </location>
</feature>
<dbReference type="Proteomes" id="UP000184211">
    <property type="component" value="Unassembled WGS sequence"/>
</dbReference>
<name>A0A1M5QQ26_9RHOB</name>
<feature type="transmembrane region" description="Helical" evidence="1">
    <location>
        <begin position="16"/>
        <end position="45"/>
    </location>
</feature>
<feature type="transmembrane region" description="Helical" evidence="1">
    <location>
        <begin position="384"/>
        <end position="402"/>
    </location>
</feature>
<keyword evidence="1" id="KW-0812">Transmembrane</keyword>
<dbReference type="InterPro" id="IPR002823">
    <property type="entry name" value="DUF112_TM"/>
</dbReference>
<dbReference type="RefSeq" id="WP_072792957.1">
    <property type="nucleotide sequence ID" value="NZ_FQWM01000003.1"/>
</dbReference>
<feature type="domain" description="DUF112" evidence="2">
    <location>
        <begin position="17"/>
        <end position="436"/>
    </location>
</feature>
<evidence type="ECO:0000259" key="2">
    <source>
        <dbReference type="Pfam" id="PF01970"/>
    </source>
</evidence>
<evidence type="ECO:0000313" key="3">
    <source>
        <dbReference type="EMBL" id="SHH16204.1"/>
    </source>
</evidence>
<feature type="transmembrane region" description="Helical" evidence="1">
    <location>
        <begin position="354"/>
        <end position="377"/>
    </location>
</feature>
<dbReference type="AlphaFoldDB" id="A0A1M5QQ26"/>
<feature type="transmembrane region" description="Helical" evidence="1">
    <location>
        <begin position="105"/>
        <end position="131"/>
    </location>
</feature>